<dbReference type="EMBL" id="CP009920">
    <property type="protein sequence ID" value="AJI25158.1"/>
    <property type="molecule type" value="Genomic_DNA"/>
</dbReference>
<dbReference type="KEGG" id="bmeg:BG04_4954"/>
<proteinExistence type="predicted"/>
<accession>A0A0B6AWT6</accession>
<reference evidence="1 2" key="1">
    <citation type="journal article" date="2015" name="Genome Announc.">
        <title>Complete genome sequences for 35 biothreat assay-relevant bacillus species.</title>
        <authorList>
            <person name="Johnson S.L."/>
            <person name="Daligault H.E."/>
            <person name="Davenport K.W."/>
            <person name="Jaissle J."/>
            <person name="Frey K.G."/>
            <person name="Ladner J.T."/>
            <person name="Broomall S.M."/>
            <person name="Bishop-Lilly K.A."/>
            <person name="Bruce D.C."/>
            <person name="Gibbons H.S."/>
            <person name="Coyne S.R."/>
            <person name="Lo C.C."/>
            <person name="Meincke L."/>
            <person name="Munk A.C."/>
            <person name="Koroleva G.I."/>
            <person name="Rosenzweig C.N."/>
            <person name="Palacios G.F."/>
            <person name="Redden C.L."/>
            <person name="Minogue T.D."/>
            <person name="Chain P.S."/>
        </authorList>
    </citation>
    <scope>NUCLEOTIDE SEQUENCE [LARGE SCALE GENOMIC DNA]</scope>
    <source>
        <strain evidence="2">ATCC 14581 / DSM 32 / JCM 2506 / NBRC 15308 / NCIMB 9376 / NCTC 10342 / NRRL B-14308 / VKM B-512</strain>
    </source>
</reference>
<dbReference type="AlphaFoldDB" id="A0A0B6AWT6"/>
<evidence type="ECO:0000313" key="1">
    <source>
        <dbReference type="EMBL" id="AJI25158.1"/>
    </source>
</evidence>
<organism evidence="1 2">
    <name type="scientific">Priestia megaterium (strain ATCC 14581 / DSM 32 / CCUG 1817 / JCM 2506 / NBRC 15308 / NCIMB 9376 / NCTC 10342 / NRRL B-14308 / VKM B-512 / Ford 19)</name>
    <name type="common">Bacillus megaterium</name>
    <dbReference type="NCBI Taxonomy" id="1348623"/>
    <lineage>
        <taxon>Bacteria</taxon>
        <taxon>Bacillati</taxon>
        <taxon>Bacillota</taxon>
        <taxon>Bacilli</taxon>
        <taxon>Bacillales</taxon>
        <taxon>Bacillaceae</taxon>
        <taxon>Priestia</taxon>
    </lineage>
</organism>
<protein>
    <submittedName>
        <fullName evidence="1">Multidrug resistance efflux transporter family protein</fullName>
    </submittedName>
</protein>
<dbReference type="RefSeq" id="WP_034651702.1">
    <property type="nucleotide sequence ID" value="NZ_BCVB01000015.1"/>
</dbReference>
<sequence>MKAILWGLLSSMFFSATFIVNRAMNVSGTSWAWTASLRFLLALPILLILVLVQKKFTPLWMEMKKHPFAWLGWGTLAGIGFYSLLSFSSLFGPSWLIAGTWQVTILAGALISPLFYVTIQTADGNKKVRGSIPLKTLGISTFILAGVILMQVKEAENITLSQFVLGFLPVVMAAFLYPLGNRKMMEVCKGKLDTFQRVLGMAIASIPLSIIYAIYGFYTTGMPTAPQFSQAFILAMSSGVIATMTFFYATDLAKENLGLLGAVEATQSGSMIFTVLGEVFLLNGRVPTGIALAGMTIIVIGMIMNSMLNKKTKLSSAAPSRTLSK</sequence>
<name>A0A0B6AWT6_PRIM2</name>
<dbReference type="InterPro" id="IPR032713">
    <property type="entry name" value="EmrE"/>
</dbReference>
<dbReference type="HOGENOM" id="CLU_054358_0_0_9"/>
<dbReference type="Pfam" id="PF13536">
    <property type="entry name" value="EmrE"/>
    <property type="match status" value="1"/>
</dbReference>
<dbReference type="GeneID" id="93642928"/>
<gene>
    <name evidence="1" type="ORF">BG04_4954</name>
</gene>
<evidence type="ECO:0000313" key="2">
    <source>
        <dbReference type="Proteomes" id="UP000031829"/>
    </source>
</evidence>
<dbReference type="Proteomes" id="UP000031829">
    <property type="component" value="Chromosome"/>
</dbReference>